<evidence type="ECO:0000256" key="2">
    <source>
        <dbReference type="SAM" id="MobiDB-lite"/>
    </source>
</evidence>
<keyword evidence="4" id="KW-1185">Reference proteome</keyword>
<accession>A0AAE3GTL8</accession>
<evidence type="ECO:0000256" key="1">
    <source>
        <dbReference type="SAM" id="Coils"/>
    </source>
</evidence>
<feature type="compositionally biased region" description="Polar residues" evidence="2">
    <location>
        <begin position="301"/>
        <end position="312"/>
    </location>
</feature>
<feature type="compositionally biased region" description="Polar residues" evidence="2">
    <location>
        <begin position="250"/>
        <end position="278"/>
    </location>
</feature>
<dbReference type="AlphaFoldDB" id="A0AAE3GTL8"/>
<dbReference type="Proteomes" id="UP001204953">
    <property type="component" value="Unassembled WGS sequence"/>
</dbReference>
<gene>
    <name evidence="3" type="ORF">NJ959_16860</name>
</gene>
<reference evidence="3" key="1">
    <citation type="submission" date="2022-06" db="EMBL/GenBank/DDBJ databases">
        <title>New cyanobacteria of genus Symplocastrum in benthos of Lake Baikal.</title>
        <authorList>
            <person name="Sorokovikova E."/>
            <person name="Tikhonova I."/>
            <person name="Krasnopeev A."/>
            <person name="Evseev P."/>
            <person name="Gladkikh A."/>
            <person name="Belykh O."/>
        </authorList>
    </citation>
    <scope>NUCLEOTIDE SEQUENCE</scope>
    <source>
        <strain evidence="3">BBK-W-15</strain>
    </source>
</reference>
<feature type="coiled-coil region" evidence="1">
    <location>
        <begin position="96"/>
        <end position="123"/>
    </location>
</feature>
<organism evidence="3 4">
    <name type="scientific">Limnofasciculus baicalensis BBK-W-15</name>
    <dbReference type="NCBI Taxonomy" id="2699891"/>
    <lineage>
        <taxon>Bacteria</taxon>
        <taxon>Bacillati</taxon>
        <taxon>Cyanobacteriota</taxon>
        <taxon>Cyanophyceae</taxon>
        <taxon>Coleofasciculales</taxon>
        <taxon>Coleofasciculaceae</taxon>
        <taxon>Limnofasciculus</taxon>
        <taxon>Limnofasciculus baicalensis</taxon>
    </lineage>
</organism>
<comment type="caution">
    <text evidence="3">The sequence shown here is derived from an EMBL/GenBank/DDBJ whole genome shotgun (WGS) entry which is preliminary data.</text>
</comment>
<proteinExistence type="predicted"/>
<evidence type="ECO:0000313" key="4">
    <source>
        <dbReference type="Proteomes" id="UP001204953"/>
    </source>
</evidence>
<sequence>MTQEKDLQSLIADIDSILPKLRSRLPWSGAGEAGRQVLERVRSYLVSIEQNLGTTAQIPTNTPPTHPSVVQQIRQAVNQEVQSLRAGVTGSLQAELVALRQERDAIVQEIRQLENTRRESLDRIAQDVISRSSETLTQQLAQILVAWEAQQGREEATTEATPNRGVTLIPPQERLEQMRQTELQFDRMLINLDTNQRAIFDALQRNLYTYQNSLSQELDKMHRLGIQGEVLFTTLVNRLSQLSQQQGATTLASSSQLSDGTQTAPIATNPIPSQTQPPLDTLEVTGQIANKDNLGVDPLTLTPQPNPLSGTDRSVTLSLDTIYQDATVTPNRISEIPDLIPVILKPTADDPALENLISQDWEPIEEIETDNLDESEKTDTFIQLDITPPESLPTVESSNTINPPENPSVDFMFEPGAEVFPEASSLSGWQTEVNELQLGIEPWDRDINNLYDNLFNTENFSDPANLNEYDFDLANQIEFDDLETSVDETDFTTPTDDFTLSNPIFYEDRDFQFGGVTDLPVPIESTPLVPLVEPMADEHESWQVVSFDDSVFETAPELRSSLVGESQYSPETARESEDVETVRALTDLLDEMGLGDDRGESVAGALLHRETPQTFTTREEQWSIEERFDSQAPTPTIDDTYIAASPDEDLLAIDELTGNYEQEISLEEDILDQLSEDLNSFEEVQTQDITNPDEQPLLDPYWESPTVTPTETTDLASLPNQAFSTSEELLAEDWEEFAFQDFSEDDFSFPNWENGTTTSDLVFPETDTSTSQLANLDREVSDAEFVEDFDIIPTTPESFELDADFFSNGFLDFGTEYVVEDDIMLEEPLPLIEDEDA</sequence>
<feature type="region of interest" description="Disordered" evidence="2">
    <location>
        <begin position="293"/>
        <end position="312"/>
    </location>
</feature>
<name>A0AAE3GTL8_9CYAN</name>
<dbReference type="EMBL" id="JAMZMM010000169">
    <property type="protein sequence ID" value="MCP2730104.1"/>
    <property type="molecule type" value="Genomic_DNA"/>
</dbReference>
<feature type="region of interest" description="Disordered" evidence="2">
    <location>
        <begin position="250"/>
        <end position="279"/>
    </location>
</feature>
<keyword evidence="1" id="KW-0175">Coiled coil</keyword>
<protein>
    <submittedName>
        <fullName evidence="3">Uncharacterized protein</fullName>
    </submittedName>
</protein>
<dbReference type="RefSeq" id="WP_254012870.1">
    <property type="nucleotide sequence ID" value="NZ_JAMZMM010000169.1"/>
</dbReference>
<evidence type="ECO:0000313" key="3">
    <source>
        <dbReference type="EMBL" id="MCP2730104.1"/>
    </source>
</evidence>